<keyword evidence="4" id="KW-1185">Reference proteome</keyword>
<evidence type="ECO:0000313" key="4">
    <source>
        <dbReference type="Proteomes" id="UP000248039"/>
    </source>
</evidence>
<sequence>MLRRLVRRTAPALAALATAAALVGLPAGPAHAAPIARAAPHCIPAAARQLPGSAFLRAAQRPADWICILRYCDADYCYYDCYEVDPGAQADTSQPPAGTLTQPNTGDNPPQLNPS</sequence>
<comment type="caution">
    <text evidence="3">The sequence shown here is derived from an EMBL/GenBank/DDBJ whole genome shotgun (WGS) entry which is preliminary data.</text>
</comment>
<dbReference type="PROSITE" id="PS51318">
    <property type="entry name" value="TAT"/>
    <property type="match status" value="1"/>
</dbReference>
<dbReference type="EMBL" id="PYBW01000056">
    <property type="protein sequence ID" value="PYC77743.1"/>
    <property type="molecule type" value="Genomic_DNA"/>
</dbReference>
<reference evidence="3 4" key="1">
    <citation type="submission" date="2018-03" db="EMBL/GenBank/DDBJ databases">
        <title>Bioinformatic expansion and discovery of thiopeptide antibiotics.</title>
        <authorList>
            <person name="Schwalen C.J."/>
            <person name="Hudson G.A."/>
            <person name="Mitchell D.A."/>
        </authorList>
    </citation>
    <scope>NUCLEOTIDE SEQUENCE [LARGE SCALE GENOMIC DNA]</scope>
    <source>
        <strain evidence="3 4">ATCC 21389</strain>
    </source>
</reference>
<protein>
    <recommendedName>
        <fullName evidence="5">Secreted protein</fullName>
    </recommendedName>
</protein>
<keyword evidence="2" id="KW-0732">Signal</keyword>
<accession>A0A2V4NP24</accession>
<evidence type="ECO:0000256" key="1">
    <source>
        <dbReference type="SAM" id="MobiDB-lite"/>
    </source>
</evidence>
<gene>
    <name evidence="3" type="ORF">C7C46_17985</name>
</gene>
<feature type="chain" id="PRO_5016003810" description="Secreted protein" evidence="2">
    <location>
        <begin position="33"/>
        <end position="115"/>
    </location>
</feature>
<dbReference type="Proteomes" id="UP000248039">
    <property type="component" value="Unassembled WGS sequence"/>
</dbReference>
<evidence type="ECO:0008006" key="5">
    <source>
        <dbReference type="Google" id="ProtNLM"/>
    </source>
</evidence>
<organism evidence="3 4">
    <name type="scientific">Streptomyces tateyamensis</name>
    <dbReference type="NCBI Taxonomy" id="565073"/>
    <lineage>
        <taxon>Bacteria</taxon>
        <taxon>Bacillati</taxon>
        <taxon>Actinomycetota</taxon>
        <taxon>Actinomycetes</taxon>
        <taxon>Kitasatosporales</taxon>
        <taxon>Streptomycetaceae</taxon>
        <taxon>Streptomyces</taxon>
    </lineage>
</organism>
<evidence type="ECO:0000313" key="3">
    <source>
        <dbReference type="EMBL" id="PYC77743.1"/>
    </source>
</evidence>
<feature type="signal peptide" evidence="2">
    <location>
        <begin position="1"/>
        <end position="32"/>
    </location>
</feature>
<proteinExistence type="predicted"/>
<dbReference type="RefSeq" id="WP_110670874.1">
    <property type="nucleotide sequence ID" value="NZ_PYBW01000056.1"/>
</dbReference>
<evidence type="ECO:0000256" key="2">
    <source>
        <dbReference type="SAM" id="SignalP"/>
    </source>
</evidence>
<name>A0A2V4NP24_9ACTN</name>
<dbReference type="InterPro" id="IPR006311">
    <property type="entry name" value="TAT_signal"/>
</dbReference>
<dbReference type="AlphaFoldDB" id="A0A2V4NP24"/>
<feature type="region of interest" description="Disordered" evidence="1">
    <location>
        <begin position="90"/>
        <end position="115"/>
    </location>
</feature>